<reference evidence="1" key="1">
    <citation type="submission" date="2018-02" db="EMBL/GenBank/DDBJ databases">
        <title>Rhizophora mucronata_Transcriptome.</title>
        <authorList>
            <person name="Meera S.P."/>
            <person name="Sreeshan A."/>
            <person name="Augustine A."/>
        </authorList>
    </citation>
    <scope>NUCLEOTIDE SEQUENCE</scope>
    <source>
        <tissue evidence="1">Leaf</tissue>
    </source>
</reference>
<name>A0A2P2N3N8_RHIMU</name>
<dbReference type="EMBL" id="GGEC01056591">
    <property type="protein sequence ID" value="MBX37075.1"/>
    <property type="molecule type" value="Transcribed_RNA"/>
</dbReference>
<protein>
    <submittedName>
        <fullName evidence="1">Uncharacterized protein</fullName>
    </submittedName>
</protein>
<sequence length="13" mass="1347">MTISATYIGACCL</sequence>
<proteinExistence type="predicted"/>
<organism evidence="1">
    <name type="scientific">Rhizophora mucronata</name>
    <name type="common">Asiatic mangrove</name>
    <dbReference type="NCBI Taxonomy" id="61149"/>
    <lineage>
        <taxon>Eukaryota</taxon>
        <taxon>Viridiplantae</taxon>
        <taxon>Streptophyta</taxon>
        <taxon>Embryophyta</taxon>
        <taxon>Tracheophyta</taxon>
        <taxon>Spermatophyta</taxon>
        <taxon>Magnoliopsida</taxon>
        <taxon>eudicotyledons</taxon>
        <taxon>Gunneridae</taxon>
        <taxon>Pentapetalae</taxon>
        <taxon>rosids</taxon>
        <taxon>fabids</taxon>
        <taxon>Malpighiales</taxon>
        <taxon>Rhizophoraceae</taxon>
        <taxon>Rhizophora</taxon>
    </lineage>
</organism>
<accession>A0A2P2N3N8</accession>
<evidence type="ECO:0000313" key="1">
    <source>
        <dbReference type="EMBL" id="MBX37075.1"/>
    </source>
</evidence>